<dbReference type="PANTHER" id="PTHR46231">
    <property type="entry name" value="ANKYRIN REPEAT AND BTB/POZ DOMAIN-CONTAINING PROTEIN 1"/>
    <property type="match status" value="1"/>
</dbReference>
<protein>
    <submittedName>
        <fullName evidence="4">8293_t:CDS:1</fullName>
    </submittedName>
</protein>
<comment type="caution">
    <text evidence="4">The sequence shown here is derived from an EMBL/GenBank/DDBJ whole genome shotgun (WGS) entry which is preliminary data.</text>
</comment>
<dbReference type="PROSITE" id="PS50097">
    <property type="entry name" value="BTB"/>
    <property type="match status" value="1"/>
</dbReference>
<gene>
    <name evidence="4" type="ORF">ALEPTO_LOCUS5138</name>
</gene>
<dbReference type="AlphaFoldDB" id="A0A9N9AMV5"/>
<reference evidence="4" key="1">
    <citation type="submission" date="2021-06" db="EMBL/GenBank/DDBJ databases">
        <authorList>
            <person name="Kallberg Y."/>
            <person name="Tangrot J."/>
            <person name="Rosling A."/>
        </authorList>
    </citation>
    <scope>NUCLEOTIDE SEQUENCE</scope>
    <source>
        <strain evidence="4">FL130A</strain>
    </source>
</reference>
<feature type="domain" description="BTB" evidence="3">
    <location>
        <begin position="23"/>
        <end position="97"/>
    </location>
</feature>
<dbReference type="Proteomes" id="UP000789508">
    <property type="component" value="Unassembled WGS sequence"/>
</dbReference>
<dbReference type="SMART" id="SM00225">
    <property type="entry name" value="BTB"/>
    <property type="match status" value="1"/>
</dbReference>
<dbReference type="InterPro" id="IPR000210">
    <property type="entry name" value="BTB/POZ_dom"/>
</dbReference>
<dbReference type="Pfam" id="PF00651">
    <property type="entry name" value="BTB"/>
    <property type="match status" value="1"/>
</dbReference>
<organism evidence="4 5">
    <name type="scientific">Ambispora leptoticha</name>
    <dbReference type="NCBI Taxonomy" id="144679"/>
    <lineage>
        <taxon>Eukaryota</taxon>
        <taxon>Fungi</taxon>
        <taxon>Fungi incertae sedis</taxon>
        <taxon>Mucoromycota</taxon>
        <taxon>Glomeromycotina</taxon>
        <taxon>Glomeromycetes</taxon>
        <taxon>Archaeosporales</taxon>
        <taxon>Ambisporaceae</taxon>
        <taxon>Ambispora</taxon>
    </lineage>
</organism>
<dbReference type="GO" id="GO:0005737">
    <property type="term" value="C:cytoplasm"/>
    <property type="evidence" value="ECO:0007669"/>
    <property type="project" value="TreeGrafter"/>
</dbReference>
<dbReference type="InterPro" id="IPR011333">
    <property type="entry name" value="SKP1/BTB/POZ_sf"/>
</dbReference>
<dbReference type="OrthoDB" id="6359816at2759"/>
<accession>A0A9N9AMV5</accession>
<dbReference type="Gene3D" id="3.30.710.10">
    <property type="entry name" value="Potassium Channel Kv1.1, Chain A"/>
    <property type="match status" value="1"/>
</dbReference>
<keyword evidence="1" id="KW-0677">Repeat</keyword>
<dbReference type="InterPro" id="IPR044515">
    <property type="entry name" value="ABTB1"/>
</dbReference>
<sequence>MSPPFLTSLSNDFGHLLDEGDDYNVIVHAGEEPNDRTFLAHSVVLRARSPYFRRALSKEWARTEKNGMIVFKKPNISHSVFQIILKYMYTGTIALDFKEGTELLKLLVAADELFLQELHDHVQSHLLECREVWLCHNFALVHRTVFQLEASKELQSFFRISSADFYNRVRPFKEILQTELFEAIEKFHFKAGNQLQSDNLLPARFKGIKSTIIEEKHASLIASWIDGGDSVSSKDSNKISRVIPRNAHYAVNDSQDRGPCFGDGDLWMNDMFNQPDSCTCNRDSYDQSIGDMNRDSWDSWTQRTGSFQVEDYEVFQVVKKRPRL</sequence>
<evidence type="ECO:0000256" key="1">
    <source>
        <dbReference type="ARBA" id="ARBA00022737"/>
    </source>
</evidence>
<name>A0A9N9AMV5_9GLOM</name>
<evidence type="ECO:0000259" key="3">
    <source>
        <dbReference type="PROSITE" id="PS50097"/>
    </source>
</evidence>
<keyword evidence="5" id="KW-1185">Reference proteome</keyword>
<evidence type="ECO:0000256" key="2">
    <source>
        <dbReference type="ARBA" id="ARBA00023043"/>
    </source>
</evidence>
<proteinExistence type="predicted"/>
<evidence type="ECO:0000313" key="5">
    <source>
        <dbReference type="Proteomes" id="UP000789508"/>
    </source>
</evidence>
<dbReference type="CDD" id="cd18186">
    <property type="entry name" value="BTB_POZ_ZBTB_KLHL-like"/>
    <property type="match status" value="1"/>
</dbReference>
<dbReference type="SUPFAM" id="SSF54695">
    <property type="entry name" value="POZ domain"/>
    <property type="match status" value="1"/>
</dbReference>
<evidence type="ECO:0000313" key="4">
    <source>
        <dbReference type="EMBL" id="CAG8535256.1"/>
    </source>
</evidence>
<dbReference type="GO" id="GO:0000151">
    <property type="term" value="C:ubiquitin ligase complex"/>
    <property type="evidence" value="ECO:0007669"/>
    <property type="project" value="TreeGrafter"/>
</dbReference>
<dbReference type="EMBL" id="CAJVPS010001363">
    <property type="protein sequence ID" value="CAG8535256.1"/>
    <property type="molecule type" value="Genomic_DNA"/>
</dbReference>
<dbReference type="PANTHER" id="PTHR46231:SF1">
    <property type="entry name" value="ANKYRIN REPEAT AND BTB_POZ DOMAIN-CONTAINING PROTEIN 1"/>
    <property type="match status" value="1"/>
</dbReference>
<keyword evidence="2" id="KW-0040">ANK repeat</keyword>